<name>A0A5B8LQ63_9HYPH</name>
<dbReference type="PROSITE" id="PS51257">
    <property type="entry name" value="PROKAR_LIPOPROTEIN"/>
    <property type="match status" value="1"/>
</dbReference>
<reference evidence="2 3" key="1">
    <citation type="submission" date="2019-07" db="EMBL/GenBank/DDBJ databases">
        <title>Full genome sequence of Devosia sp. Gsoil 520.</title>
        <authorList>
            <person name="Im W.-T."/>
        </authorList>
    </citation>
    <scope>NUCLEOTIDE SEQUENCE [LARGE SCALE GENOMIC DNA]</scope>
    <source>
        <strain evidence="2 3">Gsoil 520</strain>
    </source>
</reference>
<organism evidence="2 3">
    <name type="scientific">Devosia ginsengisoli</name>
    <dbReference type="NCBI Taxonomy" id="400770"/>
    <lineage>
        <taxon>Bacteria</taxon>
        <taxon>Pseudomonadati</taxon>
        <taxon>Pseudomonadota</taxon>
        <taxon>Alphaproteobacteria</taxon>
        <taxon>Hyphomicrobiales</taxon>
        <taxon>Devosiaceae</taxon>
        <taxon>Devosia</taxon>
    </lineage>
</organism>
<evidence type="ECO:0000256" key="1">
    <source>
        <dbReference type="SAM" id="SignalP"/>
    </source>
</evidence>
<evidence type="ECO:0000313" key="2">
    <source>
        <dbReference type="EMBL" id="QDZ09572.1"/>
    </source>
</evidence>
<sequence>MNKLLAAGLSAAMAAMLAGCSVTGGDLIRPGEPTATLIIVNGSYGYLDAIVISDCNNFTYGFNRLSDSDSIPPGGARSFTLSAGCWDVGGGEFGGGEAYERMTLSAGSVTRFTITD</sequence>
<proteinExistence type="predicted"/>
<gene>
    <name evidence="2" type="ORF">FPZ08_01685</name>
</gene>
<feature type="chain" id="PRO_5022875923" evidence="1">
    <location>
        <begin position="25"/>
        <end position="116"/>
    </location>
</feature>
<dbReference type="Proteomes" id="UP000315364">
    <property type="component" value="Chromosome"/>
</dbReference>
<keyword evidence="3" id="KW-1185">Reference proteome</keyword>
<dbReference type="RefSeq" id="WP_146288382.1">
    <property type="nucleotide sequence ID" value="NZ_CP042304.1"/>
</dbReference>
<keyword evidence="1" id="KW-0732">Signal</keyword>
<dbReference type="OrthoDB" id="7949261at2"/>
<evidence type="ECO:0000313" key="3">
    <source>
        <dbReference type="Proteomes" id="UP000315364"/>
    </source>
</evidence>
<dbReference type="EMBL" id="CP042304">
    <property type="protein sequence ID" value="QDZ09572.1"/>
    <property type="molecule type" value="Genomic_DNA"/>
</dbReference>
<accession>A0A5B8LQ63</accession>
<protein>
    <submittedName>
        <fullName evidence="2">Uncharacterized protein</fullName>
    </submittedName>
</protein>
<dbReference type="AlphaFoldDB" id="A0A5B8LQ63"/>
<feature type="signal peptide" evidence="1">
    <location>
        <begin position="1"/>
        <end position="24"/>
    </location>
</feature>
<dbReference type="KEGG" id="dea:FPZ08_01685"/>